<keyword evidence="1" id="KW-0812">Transmembrane</keyword>
<proteinExistence type="predicted"/>
<dbReference type="PANTHER" id="PTHR35895">
    <property type="entry name" value="CHROMOSOME 16, WHOLE GENOME SHOTGUN SEQUENCE"/>
    <property type="match status" value="1"/>
</dbReference>
<evidence type="ECO:0000313" key="2">
    <source>
        <dbReference type="EMBL" id="CEJ86025.1"/>
    </source>
</evidence>
<dbReference type="GO" id="GO:0000329">
    <property type="term" value="C:fungal-type vacuole membrane"/>
    <property type="evidence" value="ECO:0007669"/>
    <property type="project" value="InterPro"/>
</dbReference>
<keyword evidence="1" id="KW-0472">Membrane</keyword>
<dbReference type="HOGENOM" id="CLU_035244_1_1_1"/>
<dbReference type="Pfam" id="PF12505">
    <property type="entry name" value="DUF3712"/>
    <property type="match status" value="1"/>
</dbReference>
<feature type="transmembrane region" description="Helical" evidence="1">
    <location>
        <begin position="31"/>
        <end position="54"/>
    </location>
</feature>
<evidence type="ECO:0000313" key="3">
    <source>
        <dbReference type="Proteomes" id="UP000039046"/>
    </source>
</evidence>
<accession>A0A0A1TCV1</accession>
<dbReference type="STRING" id="1531966.A0A0A1TCV1"/>
<dbReference type="Proteomes" id="UP000039046">
    <property type="component" value="Unassembled WGS sequence"/>
</dbReference>
<dbReference type="EMBL" id="CDHN01000002">
    <property type="protein sequence ID" value="CEJ86025.1"/>
    <property type="molecule type" value="Genomic_DNA"/>
</dbReference>
<dbReference type="PANTHER" id="PTHR35895:SF1">
    <property type="entry name" value="LIPID-BINDING SERUM GLYCOPROTEIN C-TERMINAL DOMAIN-CONTAINING PROTEIN"/>
    <property type="match status" value="1"/>
</dbReference>
<keyword evidence="3" id="KW-1185">Reference proteome</keyword>
<dbReference type="InterPro" id="IPR046368">
    <property type="entry name" value="Tag1"/>
</dbReference>
<gene>
    <name evidence="2" type="ORF">VHEMI03986</name>
</gene>
<protein>
    <submittedName>
        <fullName evidence="2">Uncharacterized protein</fullName>
    </submittedName>
</protein>
<dbReference type="InterPro" id="IPR022185">
    <property type="entry name" value="DUF3712"/>
</dbReference>
<reference evidence="2 3" key="1">
    <citation type="journal article" date="2015" name="Genome Announc.">
        <title>Draft Genome Sequence and Gene Annotation of the Entomopathogenic Fungus Verticillium hemipterigenum.</title>
        <authorList>
            <person name="Horn F."/>
            <person name="Habel A."/>
            <person name="Scharf D.H."/>
            <person name="Dworschak J."/>
            <person name="Brakhage A.A."/>
            <person name="Guthke R."/>
            <person name="Hertweck C."/>
            <person name="Linde J."/>
        </authorList>
    </citation>
    <scope>NUCLEOTIDE SEQUENCE [LARGE SCALE GENOMIC DNA]</scope>
</reference>
<name>A0A0A1TCV1_9HYPO</name>
<dbReference type="OrthoDB" id="10039566at2759"/>
<keyword evidence="1" id="KW-1133">Transmembrane helix</keyword>
<evidence type="ECO:0000256" key="1">
    <source>
        <dbReference type="SAM" id="Phobius"/>
    </source>
</evidence>
<sequence>MSDSKNDYSQAEAVTGKKSKRDACKRHCAKWWWAHLIIFIIGAVVIVIVAIYGVTPRIAQDKINAADLQVQHVKISNPTSDGFDMTINSTITTDGQVKADIDPFQGSFYLKGKDKPFLIFPFPATNADKFQNVNAHEHITIQDMEAFTEFNAAFIGSETLEVEIKGYTYVTPKGLSKKYGVNFYKSLKFPGLNSFKGTVVSDAKANYTADPTKVDNFFATATLQNPSYYTIELGNATFNNYSPAGALLGKLFIDNFNLAPGENKVQTRGRLNQGDVVSYLVSTGDQCGKPNPLVLQGVSVNNHGQDLPYFGNALHQVNQTVEVNIGEVLSASLGSNICPKSS</sequence>
<dbReference type="AlphaFoldDB" id="A0A0A1TCV1"/>
<organism evidence="2 3">
    <name type="scientific">[Torrubiella] hemipterigena</name>
    <dbReference type="NCBI Taxonomy" id="1531966"/>
    <lineage>
        <taxon>Eukaryota</taxon>
        <taxon>Fungi</taxon>
        <taxon>Dikarya</taxon>
        <taxon>Ascomycota</taxon>
        <taxon>Pezizomycotina</taxon>
        <taxon>Sordariomycetes</taxon>
        <taxon>Hypocreomycetidae</taxon>
        <taxon>Hypocreales</taxon>
        <taxon>Clavicipitaceae</taxon>
        <taxon>Clavicipitaceae incertae sedis</taxon>
        <taxon>'Torrubiella' clade</taxon>
    </lineage>
</organism>